<reference evidence="2" key="1">
    <citation type="journal article" date="2019" name="Int. J. Syst. Evol. Microbiol.">
        <title>The Global Catalogue of Microorganisms (GCM) 10K type strain sequencing project: providing services to taxonomists for standard genome sequencing and annotation.</title>
        <authorList>
            <consortium name="The Broad Institute Genomics Platform"/>
            <consortium name="The Broad Institute Genome Sequencing Center for Infectious Disease"/>
            <person name="Wu L."/>
            <person name="Ma J."/>
        </authorList>
    </citation>
    <scope>NUCLEOTIDE SEQUENCE [LARGE SCALE GENOMIC DNA]</scope>
    <source>
        <strain evidence="2">JCM 18304</strain>
    </source>
</reference>
<sequence length="132" mass="14614">MTVDLMAEYRRAGLFLEAGDPAEAARILEPVIEADPGNAGVRLQLALAYFGSAQLRRAETELRTLVERDPSDHFAHHVLGRTLERLSRPTEALPHLRLAVAMSPKSDYRDALTRVAARVGTTKRRLPDSAGW</sequence>
<name>A0ABP9SJP8_9ACTN</name>
<evidence type="ECO:0000313" key="1">
    <source>
        <dbReference type="EMBL" id="GAA5197635.1"/>
    </source>
</evidence>
<dbReference type="Gene3D" id="1.25.40.10">
    <property type="entry name" value="Tetratricopeptide repeat domain"/>
    <property type="match status" value="1"/>
</dbReference>
<protein>
    <recommendedName>
        <fullName evidence="3">Tetratricopeptide repeat-containing protein</fullName>
    </recommendedName>
</protein>
<comment type="caution">
    <text evidence="1">The sequence shown here is derived from an EMBL/GenBank/DDBJ whole genome shotgun (WGS) entry which is preliminary data.</text>
</comment>
<dbReference type="SUPFAM" id="SSF48452">
    <property type="entry name" value="TPR-like"/>
    <property type="match status" value="1"/>
</dbReference>
<dbReference type="Proteomes" id="UP001501570">
    <property type="component" value="Unassembled WGS sequence"/>
</dbReference>
<keyword evidence="2" id="KW-1185">Reference proteome</keyword>
<dbReference type="Pfam" id="PF14559">
    <property type="entry name" value="TPR_19"/>
    <property type="match status" value="1"/>
</dbReference>
<dbReference type="EMBL" id="BAABJQ010000030">
    <property type="protein sequence ID" value="GAA5197635.1"/>
    <property type="molecule type" value="Genomic_DNA"/>
</dbReference>
<organism evidence="1 2">
    <name type="scientific">Rugosimonospora acidiphila</name>
    <dbReference type="NCBI Taxonomy" id="556531"/>
    <lineage>
        <taxon>Bacteria</taxon>
        <taxon>Bacillati</taxon>
        <taxon>Actinomycetota</taxon>
        <taxon>Actinomycetes</taxon>
        <taxon>Micromonosporales</taxon>
        <taxon>Micromonosporaceae</taxon>
        <taxon>Rugosimonospora</taxon>
    </lineage>
</organism>
<evidence type="ECO:0008006" key="3">
    <source>
        <dbReference type="Google" id="ProtNLM"/>
    </source>
</evidence>
<evidence type="ECO:0000313" key="2">
    <source>
        <dbReference type="Proteomes" id="UP001501570"/>
    </source>
</evidence>
<dbReference type="InterPro" id="IPR011990">
    <property type="entry name" value="TPR-like_helical_dom_sf"/>
</dbReference>
<accession>A0ABP9SJP8</accession>
<gene>
    <name evidence="1" type="ORF">GCM10023322_69340</name>
</gene>
<proteinExistence type="predicted"/>